<name>A0A495JCZ9_9ACTN</name>
<dbReference type="PANTHER" id="PTHR42718">
    <property type="entry name" value="MAJOR FACILITATOR SUPERFAMILY MULTIDRUG TRANSPORTER MFSC"/>
    <property type="match status" value="1"/>
</dbReference>
<evidence type="ECO:0000313" key="11">
    <source>
        <dbReference type="Proteomes" id="UP000277671"/>
    </source>
</evidence>
<dbReference type="SUPFAM" id="SSF103473">
    <property type="entry name" value="MFS general substrate transporter"/>
    <property type="match status" value="1"/>
</dbReference>
<accession>A0A495JCZ9</accession>
<evidence type="ECO:0000256" key="1">
    <source>
        <dbReference type="ARBA" id="ARBA00004651"/>
    </source>
</evidence>
<keyword evidence="5 8" id="KW-1133">Transmembrane helix</keyword>
<feature type="transmembrane region" description="Helical" evidence="8">
    <location>
        <begin position="86"/>
        <end position="104"/>
    </location>
</feature>
<feature type="transmembrane region" description="Helical" evidence="8">
    <location>
        <begin position="21"/>
        <end position="42"/>
    </location>
</feature>
<feature type="domain" description="Major facilitator superfamily (MFS) profile" evidence="9">
    <location>
        <begin position="20"/>
        <end position="505"/>
    </location>
</feature>
<dbReference type="AlphaFoldDB" id="A0A495JCZ9"/>
<dbReference type="GO" id="GO:0022857">
    <property type="term" value="F:transmembrane transporter activity"/>
    <property type="evidence" value="ECO:0007669"/>
    <property type="project" value="InterPro"/>
</dbReference>
<dbReference type="PRINTS" id="PR01035">
    <property type="entry name" value="TCRTETA"/>
</dbReference>
<dbReference type="Gene3D" id="1.20.1720.10">
    <property type="entry name" value="Multidrug resistance protein D"/>
    <property type="match status" value="1"/>
</dbReference>
<dbReference type="Pfam" id="PF07690">
    <property type="entry name" value="MFS_1"/>
    <property type="match status" value="1"/>
</dbReference>
<sequence>MNANVSVGEVPKAGRREWIGLAVLALPTLLLSLDISVLNLALPHLSEELGANSTEQLWIVDIYGFMIAGFLLTWGTLGDRIGRRKLLLIGAALFGAASVLAAYADSPTTLILARAVLGISGATLMPSLLALISNMFKDPTQQGLAIGVWMSCFMGGMAIGPVVGGAMLESFWWGSVFLIGLPVMALLLVLGPILLPEYKAPEAGRLDLLSAVLSLAALLPIIYAVKKFAADGLGVPQVLSLLVGLACGTVFVLRQRRLAHPLLDLRLFGNRTLRAALGVALLCSATMGGITLLVAMYLQQVAGLSPLVAGLWLVPSFILAIAGNMAAPALAARFKPSYAIAGGLLVTAVGLVMLTQVNSTGSIALVVIGYAIAFAGTSPMGVLSTQLVVGSAPPEKAGAASALSETNGEFGIAFGVAALGSLGAAVYQGRMAEIPAEIPSDAATAAQDSLPAASATAGELPGQLGTVLLDVARNAFTGGLHVVATVSAIAMVLFAVIALVLLRTATPGVGATEEQSPEETARPGAPVPPQGGTGLPEAVGEVRR</sequence>
<dbReference type="InterPro" id="IPR020846">
    <property type="entry name" value="MFS_dom"/>
</dbReference>
<evidence type="ECO:0000256" key="2">
    <source>
        <dbReference type="ARBA" id="ARBA00022448"/>
    </source>
</evidence>
<evidence type="ECO:0000313" key="10">
    <source>
        <dbReference type="EMBL" id="RKR86890.1"/>
    </source>
</evidence>
<protein>
    <submittedName>
        <fullName evidence="10">DHA2 family multidrug resistance protein-like MFS transporter</fullName>
    </submittedName>
</protein>
<evidence type="ECO:0000256" key="5">
    <source>
        <dbReference type="ARBA" id="ARBA00022989"/>
    </source>
</evidence>
<feature type="transmembrane region" description="Helical" evidence="8">
    <location>
        <begin position="110"/>
        <end position="132"/>
    </location>
</feature>
<dbReference type="InterPro" id="IPR001958">
    <property type="entry name" value="Tet-R_TetA/multi-R_MdtG-like"/>
</dbReference>
<keyword evidence="6 8" id="KW-0472">Membrane</keyword>
<dbReference type="OrthoDB" id="9781469at2"/>
<comment type="subcellular location">
    <subcellularLocation>
        <location evidence="1">Cell membrane</location>
        <topology evidence="1">Multi-pass membrane protein</topology>
    </subcellularLocation>
</comment>
<evidence type="ECO:0000256" key="7">
    <source>
        <dbReference type="SAM" id="MobiDB-lite"/>
    </source>
</evidence>
<keyword evidence="2" id="KW-0813">Transport</keyword>
<feature type="transmembrane region" description="Helical" evidence="8">
    <location>
        <begin position="304"/>
        <end position="326"/>
    </location>
</feature>
<gene>
    <name evidence="10" type="ORF">BDK92_1159</name>
</gene>
<dbReference type="GO" id="GO:0005886">
    <property type="term" value="C:plasma membrane"/>
    <property type="evidence" value="ECO:0007669"/>
    <property type="project" value="UniProtKB-SubCell"/>
</dbReference>
<reference evidence="10 11" key="1">
    <citation type="submission" date="2018-10" db="EMBL/GenBank/DDBJ databases">
        <title>Sequencing the genomes of 1000 actinobacteria strains.</title>
        <authorList>
            <person name="Klenk H.-P."/>
        </authorList>
    </citation>
    <scope>NUCLEOTIDE SEQUENCE [LARGE SCALE GENOMIC DNA]</scope>
    <source>
        <strain evidence="10 11">DSM 45175</strain>
    </source>
</reference>
<dbReference type="EMBL" id="RBKT01000001">
    <property type="protein sequence ID" value="RKR86890.1"/>
    <property type="molecule type" value="Genomic_DNA"/>
</dbReference>
<keyword evidence="4 8" id="KW-0812">Transmembrane</keyword>
<dbReference type="CDD" id="cd17321">
    <property type="entry name" value="MFS_MMR_MDR_like"/>
    <property type="match status" value="1"/>
</dbReference>
<feature type="transmembrane region" description="Helical" evidence="8">
    <location>
        <begin position="478"/>
        <end position="502"/>
    </location>
</feature>
<feature type="transmembrane region" description="Helical" evidence="8">
    <location>
        <begin position="275"/>
        <end position="298"/>
    </location>
</feature>
<evidence type="ECO:0000256" key="4">
    <source>
        <dbReference type="ARBA" id="ARBA00022692"/>
    </source>
</evidence>
<evidence type="ECO:0000259" key="9">
    <source>
        <dbReference type="PROSITE" id="PS50850"/>
    </source>
</evidence>
<evidence type="ECO:0000256" key="3">
    <source>
        <dbReference type="ARBA" id="ARBA00022475"/>
    </source>
</evidence>
<feature type="transmembrane region" description="Helical" evidence="8">
    <location>
        <begin position="338"/>
        <end position="357"/>
    </location>
</feature>
<feature type="transmembrane region" description="Helical" evidence="8">
    <location>
        <begin position="363"/>
        <end position="389"/>
    </location>
</feature>
<dbReference type="InterPro" id="IPR011701">
    <property type="entry name" value="MFS"/>
</dbReference>
<feature type="transmembrane region" description="Helical" evidence="8">
    <location>
        <begin position="237"/>
        <end position="254"/>
    </location>
</feature>
<feature type="transmembrane region" description="Helical" evidence="8">
    <location>
        <begin position="57"/>
        <end position="74"/>
    </location>
</feature>
<dbReference type="RefSeq" id="WP_121155261.1">
    <property type="nucleotide sequence ID" value="NZ_RBKT01000001.1"/>
</dbReference>
<dbReference type="InterPro" id="IPR036259">
    <property type="entry name" value="MFS_trans_sf"/>
</dbReference>
<feature type="transmembrane region" description="Helical" evidence="8">
    <location>
        <begin position="170"/>
        <end position="194"/>
    </location>
</feature>
<feature type="transmembrane region" description="Helical" evidence="8">
    <location>
        <begin position="144"/>
        <end position="164"/>
    </location>
</feature>
<keyword evidence="11" id="KW-1185">Reference proteome</keyword>
<keyword evidence="3" id="KW-1003">Cell membrane</keyword>
<feature type="transmembrane region" description="Helical" evidence="8">
    <location>
        <begin position="410"/>
        <end position="427"/>
    </location>
</feature>
<evidence type="ECO:0000256" key="6">
    <source>
        <dbReference type="ARBA" id="ARBA00023136"/>
    </source>
</evidence>
<dbReference type="Gene3D" id="1.20.1250.20">
    <property type="entry name" value="MFS general substrate transporter like domains"/>
    <property type="match status" value="1"/>
</dbReference>
<proteinExistence type="predicted"/>
<dbReference type="PANTHER" id="PTHR42718:SF47">
    <property type="entry name" value="METHYL VIOLOGEN RESISTANCE PROTEIN SMVA"/>
    <property type="match status" value="1"/>
</dbReference>
<dbReference type="PROSITE" id="PS50850">
    <property type="entry name" value="MFS"/>
    <property type="match status" value="1"/>
</dbReference>
<evidence type="ECO:0000256" key="8">
    <source>
        <dbReference type="SAM" id="Phobius"/>
    </source>
</evidence>
<feature type="region of interest" description="Disordered" evidence="7">
    <location>
        <begin position="510"/>
        <end position="544"/>
    </location>
</feature>
<comment type="caution">
    <text evidence="10">The sequence shown here is derived from an EMBL/GenBank/DDBJ whole genome shotgun (WGS) entry which is preliminary data.</text>
</comment>
<dbReference type="Proteomes" id="UP000277671">
    <property type="component" value="Unassembled WGS sequence"/>
</dbReference>
<organism evidence="10 11">
    <name type="scientific">Micromonospora pisi</name>
    <dbReference type="NCBI Taxonomy" id="589240"/>
    <lineage>
        <taxon>Bacteria</taxon>
        <taxon>Bacillati</taxon>
        <taxon>Actinomycetota</taxon>
        <taxon>Actinomycetes</taxon>
        <taxon>Micromonosporales</taxon>
        <taxon>Micromonosporaceae</taxon>
        <taxon>Micromonospora</taxon>
    </lineage>
</organism>
<feature type="transmembrane region" description="Helical" evidence="8">
    <location>
        <begin position="206"/>
        <end position="225"/>
    </location>
</feature>